<proteinExistence type="predicted"/>
<evidence type="ECO:0000256" key="4">
    <source>
        <dbReference type="ARBA" id="ARBA00022801"/>
    </source>
</evidence>
<dbReference type="RefSeq" id="WP_169678949.1">
    <property type="nucleotide sequence ID" value="NZ_JABBNU010000003.1"/>
</dbReference>
<evidence type="ECO:0008006" key="9">
    <source>
        <dbReference type="Google" id="ProtNLM"/>
    </source>
</evidence>
<protein>
    <recommendedName>
        <fullName evidence="9">Archaemetzincin</fullName>
    </recommendedName>
</protein>
<dbReference type="CDD" id="cd11375">
    <property type="entry name" value="Peptidase_M54"/>
    <property type="match status" value="1"/>
</dbReference>
<dbReference type="Proteomes" id="UP000559010">
    <property type="component" value="Unassembled WGS sequence"/>
</dbReference>
<comment type="caution">
    <text evidence="7">The sequence shown here is derived from an EMBL/GenBank/DDBJ whole genome shotgun (WGS) entry which is preliminary data.</text>
</comment>
<evidence type="ECO:0000313" key="7">
    <source>
        <dbReference type="EMBL" id="NMM47932.1"/>
    </source>
</evidence>
<dbReference type="SUPFAM" id="SSF55486">
    <property type="entry name" value="Metalloproteases ('zincins'), catalytic domain"/>
    <property type="match status" value="1"/>
</dbReference>
<evidence type="ECO:0000313" key="8">
    <source>
        <dbReference type="Proteomes" id="UP000559010"/>
    </source>
</evidence>
<evidence type="ECO:0000256" key="3">
    <source>
        <dbReference type="ARBA" id="ARBA00022723"/>
    </source>
</evidence>
<keyword evidence="8" id="KW-1185">Reference proteome</keyword>
<comment type="cofactor">
    <cofactor evidence="1">
        <name>Zn(2+)</name>
        <dbReference type="ChEBI" id="CHEBI:29105"/>
    </cofactor>
</comment>
<dbReference type="GO" id="GO:0006508">
    <property type="term" value="P:proteolysis"/>
    <property type="evidence" value="ECO:0007669"/>
    <property type="project" value="UniProtKB-KW"/>
</dbReference>
<dbReference type="PANTHER" id="PTHR15910:SF1">
    <property type="entry name" value="ARCHAEMETZINCIN-2"/>
    <property type="match status" value="1"/>
</dbReference>
<dbReference type="Pfam" id="PF07998">
    <property type="entry name" value="Peptidase_M54"/>
    <property type="match status" value="1"/>
</dbReference>
<sequence>MKSKLNYKLVILIVVLLLTSFGVFKSLKSRTIAIQPYGNFPDHLSKEVSSVISHQLNIPTVILPAKPVPPTSFINIKGPRYRADSILNIQLGSIPDSIDFILGVTNRDISFTKRDTHGNIKKPESKYKDWGIFGLAHRPGRSAIVSDYRTKTISQSKSLERLKKISIHEVGHNLGLKHCKSGLVCVMQDAAESIKTIDNVSLDLCSSCQNKLKIMEMFNFSF</sequence>
<name>A0A848J428_9BACT</name>
<dbReference type="InterPro" id="IPR012962">
    <property type="entry name" value="Pept_M54_archaemetzincn"/>
</dbReference>
<dbReference type="InterPro" id="IPR024079">
    <property type="entry name" value="MetalloPept_cat_dom_sf"/>
</dbReference>
<dbReference type="EMBL" id="JABBNU010000003">
    <property type="protein sequence ID" value="NMM47932.1"/>
    <property type="molecule type" value="Genomic_DNA"/>
</dbReference>
<organism evidence="7 8">
    <name type="scientific">Marinigracilibium pacificum</name>
    <dbReference type="NCBI Taxonomy" id="2729599"/>
    <lineage>
        <taxon>Bacteria</taxon>
        <taxon>Pseudomonadati</taxon>
        <taxon>Bacteroidota</taxon>
        <taxon>Cytophagia</taxon>
        <taxon>Cytophagales</taxon>
        <taxon>Flammeovirgaceae</taxon>
        <taxon>Marinigracilibium</taxon>
    </lineage>
</organism>
<gene>
    <name evidence="7" type="ORF">HH304_05930</name>
</gene>
<keyword evidence="3" id="KW-0479">Metal-binding</keyword>
<evidence type="ECO:0000256" key="2">
    <source>
        <dbReference type="ARBA" id="ARBA00022670"/>
    </source>
</evidence>
<dbReference type="GO" id="GO:0008237">
    <property type="term" value="F:metallopeptidase activity"/>
    <property type="evidence" value="ECO:0007669"/>
    <property type="project" value="UniProtKB-KW"/>
</dbReference>
<evidence type="ECO:0000256" key="6">
    <source>
        <dbReference type="ARBA" id="ARBA00023049"/>
    </source>
</evidence>
<keyword evidence="4" id="KW-0378">Hydrolase</keyword>
<dbReference type="GO" id="GO:0046872">
    <property type="term" value="F:metal ion binding"/>
    <property type="evidence" value="ECO:0007669"/>
    <property type="project" value="UniProtKB-KW"/>
</dbReference>
<keyword evidence="6" id="KW-0482">Metalloprotease</keyword>
<reference evidence="7 8" key="1">
    <citation type="submission" date="2020-04" db="EMBL/GenBank/DDBJ databases">
        <title>Flammeovirgaceae bacterium KN852 isolated from deep sea.</title>
        <authorList>
            <person name="Zhang D.-C."/>
        </authorList>
    </citation>
    <scope>NUCLEOTIDE SEQUENCE [LARGE SCALE GENOMIC DNA]</scope>
    <source>
        <strain evidence="7 8">KN852</strain>
    </source>
</reference>
<accession>A0A848J428</accession>
<dbReference type="AlphaFoldDB" id="A0A848J428"/>
<keyword evidence="2" id="KW-0645">Protease</keyword>
<keyword evidence="5" id="KW-0862">Zinc</keyword>
<dbReference type="PANTHER" id="PTHR15910">
    <property type="entry name" value="ARCHAEMETZINCIN"/>
    <property type="match status" value="1"/>
</dbReference>
<evidence type="ECO:0000256" key="1">
    <source>
        <dbReference type="ARBA" id="ARBA00001947"/>
    </source>
</evidence>
<evidence type="ECO:0000256" key="5">
    <source>
        <dbReference type="ARBA" id="ARBA00022833"/>
    </source>
</evidence>
<dbReference type="Gene3D" id="3.40.390.10">
    <property type="entry name" value="Collagenase (Catalytic Domain)"/>
    <property type="match status" value="1"/>
</dbReference>